<dbReference type="AlphaFoldDB" id="A0AAW0ZHI0"/>
<organism evidence="2 3">
    <name type="scientific">Tetragonisca angustula</name>
    <dbReference type="NCBI Taxonomy" id="166442"/>
    <lineage>
        <taxon>Eukaryota</taxon>
        <taxon>Metazoa</taxon>
        <taxon>Ecdysozoa</taxon>
        <taxon>Arthropoda</taxon>
        <taxon>Hexapoda</taxon>
        <taxon>Insecta</taxon>
        <taxon>Pterygota</taxon>
        <taxon>Neoptera</taxon>
        <taxon>Endopterygota</taxon>
        <taxon>Hymenoptera</taxon>
        <taxon>Apocrita</taxon>
        <taxon>Aculeata</taxon>
        <taxon>Apoidea</taxon>
        <taxon>Anthophila</taxon>
        <taxon>Apidae</taxon>
        <taxon>Tetragonisca</taxon>
    </lineage>
</organism>
<accession>A0AAW0ZHI0</accession>
<gene>
    <name evidence="2" type="ORF">QLX08_009673</name>
</gene>
<feature type="compositionally biased region" description="Acidic residues" evidence="1">
    <location>
        <begin position="41"/>
        <end position="53"/>
    </location>
</feature>
<sequence>MTSFLTWFLRVQIIKRRKLKPAIHLDNRYRLMRNEPMLDADGNETDQIGEDETAPPSHDEMAAIMKEKGDDYFLPKFKVTE</sequence>
<feature type="region of interest" description="Disordered" evidence="1">
    <location>
        <begin position="36"/>
        <end position="57"/>
    </location>
</feature>
<evidence type="ECO:0000313" key="2">
    <source>
        <dbReference type="EMBL" id="KAK9296246.1"/>
    </source>
</evidence>
<reference evidence="2 3" key="1">
    <citation type="submission" date="2024-05" db="EMBL/GenBank/DDBJ databases">
        <title>The nuclear and mitochondrial genome assemblies of Tetragonisca angustula (Apidae: Meliponini), a tiny yet remarkable pollinator in the Neotropics.</title>
        <authorList>
            <person name="Ferrari R."/>
            <person name="Ricardo P.C."/>
            <person name="Dias F.C."/>
            <person name="Araujo N.S."/>
            <person name="Soares D.O."/>
            <person name="Zhou Q.-S."/>
            <person name="Zhu C.-D."/>
            <person name="Coutinho L."/>
            <person name="Airas M.C."/>
            <person name="Batista T.M."/>
        </authorList>
    </citation>
    <scope>NUCLEOTIDE SEQUENCE [LARGE SCALE GENOMIC DNA]</scope>
    <source>
        <strain evidence="2">ASF017062</strain>
        <tissue evidence="2">Abdomen</tissue>
    </source>
</reference>
<protein>
    <submittedName>
        <fullName evidence="2">Uncharacterized protein</fullName>
    </submittedName>
</protein>
<proteinExistence type="predicted"/>
<keyword evidence="3" id="KW-1185">Reference proteome</keyword>
<name>A0AAW0ZHI0_9HYME</name>
<dbReference type="EMBL" id="JAWNGG020000218">
    <property type="protein sequence ID" value="KAK9296246.1"/>
    <property type="molecule type" value="Genomic_DNA"/>
</dbReference>
<evidence type="ECO:0000313" key="3">
    <source>
        <dbReference type="Proteomes" id="UP001432146"/>
    </source>
</evidence>
<dbReference type="Proteomes" id="UP001432146">
    <property type="component" value="Unassembled WGS sequence"/>
</dbReference>
<evidence type="ECO:0000256" key="1">
    <source>
        <dbReference type="SAM" id="MobiDB-lite"/>
    </source>
</evidence>
<comment type="caution">
    <text evidence="2">The sequence shown here is derived from an EMBL/GenBank/DDBJ whole genome shotgun (WGS) entry which is preliminary data.</text>
</comment>